<proteinExistence type="predicted"/>
<dbReference type="GO" id="GO:0016747">
    <property type="term" value="F:acyltransferase activity, transferring groups other than amino-acyl groups"/>
    <property type="evidence" value="ECO:0007669"/>
    <property type="project" value="InterPro"/>
</dbReference>
<dbReference type="Pfam" id="PF00583">
    <property type="entry name" value="Acetyltransf_1"/>
    <property type="match status" value="1"/>
</dbReference>
<accession>A0AAV9JEM1</accession>
<evidence type="ECO:0000259" key="3">
    <source>
        <dbReference type="PROSITE" id="PS51186"/>
    </source>
</evidence>
<dbReference type="SUPFAM" id="SSF55729">
    <property type="entry name" value="Acyl-CoA N-acyltransferases (Nat)"/>
    <property type="match status" value="1"/>
</dbReference>
<evidence type="ECO:0000313" key="4">
    <source>
        <dbReference type="EMBL" id="KAK4543678.1"/>
    </source>
</evidence>
<evidence type="ECO:0000256" key="1">
    <source>
        <dbReference type="ARBA" id="ARBA00022679"/>
    </source>
</evidence>
<dbReference type="CDD" id="cd04301">
    <property type="entry name" value="NAT_SF"/>
    <property type="match status" value="1"/>
</dbReference>
<gene>
    <name evidence="4" type="ORF">LTR36_005323</name>
</gene>
<dbReference type="Proteomes" id="UP001324427">
    <property type="component" value="Unassembled WGS sequence"/>
</dbReference>
<evidence type="ECO:0000313" key="5">
    <source>
        <dbReference type="Proteomes" id="UP001324427"/>
    </source>
</evidence>
<keyword evidence="1" id="KW-0808">Transferase</keyword>
<reference evidence="4 5" key="1">
    <citation type="submission" date="2021-11" db="EMBL/GenBank/DDBJ databases">
        <title>Black yeast isolated from Biological Soil Crust.</title>
        <authorList>
            <person name="Kurbessoian T."/>
        </authorList>
    </citation>
    <scope>NUCLEOTIDE SEQUENCE [LARGE SCALE GENOMIC DNA]</scope>
    <source>
        <strain evidence="4 5">CCFEE 5522</strain>
    </source>
</reference>
<dbReference type="InterPro" id="IPR000182">
    <property type="entry name" value="GNAT_dom"/>
</dbReference>
<name>A0AAV9JEM1_9PEZI</name>
<protein>
    <recommendedName>
        <fullName evidence="3">N-acetyltransferase domain-containing protein</fullName>
    </recommendedName>
</protein>
<keyword evidence="5" id="KW-1185">Reference proteome</keyword>
<feature type="domain" description="N-acetyltransferase" evidence="3">
    <location>
        <begin position="85"/>
        <end position="265"/>
    </location>
</feature>
<dbReference type="Gene3D" id="3.40.630.30">
    <property type="match status" value="1"/>
</dbReference>
<dbReference type="PANTHER" id="PTHR43420">
    <property type="entry name" value="ACETYLTRANSFERASE"/>
    <property type="match status" value="1"/>
</dbReference>
<dbReference type="PROSITE" id="PS51186">
    <property type="entry name" value="GNAT"/>
    <property type="match status" value="1"/>
</dbReference>
<keyword evidence="2" id="KW-0012">Acyltransferase</keyword>
<dbReference type="EMBL" id="JAVFHQ010000030">
    <property type="protein sequence ID" value="KAK4543678.1"/>
    <property type="molecule type" value="Genomic_DNA"/>
</dbReference>
<dbReference type="InterPro" id="IPR050680">
    <property type="entry name" value="YpeA/RimI_acetyltransf"/>
</dbReference>
<sequence>MEGQNQVKKEGQHKPAFTIRALPKLPVCPESDSYAIALAHKFRDIRLQSLKFAPEAFASSYEIESQRGIDHTLQRLSNPKADVIVAISSGSAVGGGHANVDELQQLLQADWVGFTGLLGPETEQTLSVVSAKRDPWAKVTAATSTDTATGATAAPVTMSDGGDVKTLHYHIGGVFVSPSARHSGLGKAMIATAVAKAEAEARRAHASMRCSVLVKPENTAARGLYAKAGFVVVGEETYVQPPRSLVPGESQTEKMVALRMELHRAVSQM</sequence>
<dbReference type="AlphaFoldDB" id="A0AAV9JEM1"/>
<evidence type="ECO:0000256" key="2">
    <source>
        <dbReference type="ARBA" id="ARBA00023315"/>
    </source>
</evidence>
<dbReference type="InterPro" id="IPR016181">
    <property type="entry name" value="Acyl_CoA_acyltransferase"/>
</dbReference>
<organism evidence="4 5">
    <name type="scientific">Oleoguttula mirabilis</name>
    <dbReference type="NCBI Taxonomy" id="1507867"/>
    <lineage>
        <taxon>Eukaryota</taxon>
        <taxon>Fungi</taxon>
        <taxon>Dikarya</taxon>
        <taxon>Ascomycota</taxon>
        <taxon>Pezizomycotina</taxon>
        <taxon>Dothideomycetes</taxon>
        <taxon>Dothideomycetidae</taxon>
        <taxon>Mycosphaerellales</taxon>
        <taxon>Teratosphaeriaceae</taxon>
        <taxon>Oleoguttula</taxon>
    </lineage>
</organism>
<comment type="caution">
    <text evidence="4">The sequence shown here is derived from an EMBL/GenBank/DDBJ whole genome shotgun (WGS) entry which is preliminary data.</text>
</comment>